<evidence type="ECO:0000313" key="1">
    <source>
        <dbReference type="Ensembl" id="ENSPTRP00000091356.1"/>
    </source>
</evidence>
<keyword evidence="2" id="KW-1185">Reference proteome</keyword>
<reference evidence="1" key="2">
    <citation type="submission" date="2025-08" db="UniProtKB">
        <authorList>
            <consortium name="Ensembl"/>
        </authorList>
    </citation>
    <scope>IDENTIFICATION</scope>
</reference>
<dbReference type="OMA" id="VWEGQMW"/>
<reference evidence="1" key="3">
    <citation type="submission" date="2025-09" db="UniProtKB">
        <authorList>
            <consortium name="Ensembl"/>
        </authorList>
    </citation>
    <scope>IDENTIFICATION</scope>
</reference>
<dbReference type="EMBL" id="AACZ04038111">
    <property type="status" value="NOT_ANNOTATED_CDS"/>
    <property type="molecule type" value="Genomic_DNA"/>
</dbReference>
<protein>
    <submittedName>
        <fullName evidence="1">Uncharacterized protein</fullName>
    </submittedName>
</protein>
<reference evidence="1 2" key="1">
    <citation type="journal article" date="2005" name="Nature">
        <title>Initial sequence of the chimpanzee genome and comparison with the human genome.</title>
        <authorList>
            <consortium name="Chimpanzee sequencing and analysis consortium"/>
        </authorList>
    </citation>
    <scope>NUCLEOTIDE SEQUENCE [LARGE SCALE GENOMIC DNA]</scope>
</reference>
<sequence length="127" mass="13721">MLLVVRSHMGKGVEEWVRLEGGFSLCCEQLCAGGLAAGWGDRPSPLAPRRWLFLSLELVWIWGWPSPFAPTPTSAARGFSSLSCLFRGGARGSLGVSMTTLCVWEGQTWGLPARGPFLGDHLSMSPT</sequence>
<proteinExistence type="predicted"/>
<name>A0A2I3TQ31_PANTR</name>
<organism evidence="1 2">
    <name type="scientific">Pan troglodytes</name>
    <name type="common">Chimpanzee</name>
    <dbReference type="NCBI Taxonomy" id="9598"/>
    <lineage>
        <taxon>Eukaryota</taxon>
        <taxon>Metazoa</taxon>
        <taxon>Chordata</taxon>
        <taxon>Craniata</taxon>
        <taxon>Vertebrata</taxon>
        <taxon>Euteleostomi</taxon>
        <taxon>Mammalia</taxon>
        <taxon>Eutheria</taxon>
        <taxon>Euarchontoglires</taxon>
        <taxon>Primates</taxon>
        <taxon>Haplorrhini</taxon>
        <taxon>Catarrhini</taxon>
        <taxon>Hominidae</taxon>
        <taxon>Pan</taxon>
    </lineage>
</organism>
<dbReference type="InParanoid" id="A0A2I3TQ31"/>
<accession>A0A2I3TQ31</accession>
<dbReference type="AlphaFoldDB" id="A0A2I3TQ31"/>
<dbReference type="Proteomes" id="UP000002277">
    <property type="component" value="Chromosome 15"/>
</dbReference>
<dbReference type="GeneTree" id="ENSGT00860000136167"/>
<evidence type="ECO:0000313" key="2">
    <source>
        <dbReference type="Proteomes" id="UP000002277"/>
    </source>
</evidence>
<dbReference type="Ensembl" id="ENSPTRT00000096182.1">
    <property type="protein sequence ID" value="ENSPTRP00000091356.1"/>
    <property type="gene ID" value="ENSPTRG00000051872.1"/>
</dbReference>
<dbReference type="Bgee" id="ENSPTRG00000051872">
    <property type="expression patterns" value="Expressed in superior frontal gyrus"/>
</dbReference>